<sequence length="106" mass="11664">MTEKERQSLFNKPDVYKSSQGNPDLFFGISHGELVKLQNKDEILMKGKLSKPLKTNFIEYKNTRGFDRGPDAPSPGLLAAFTVGAIVVIPLAIISLPFQAIDSLSN</sequence>
<keyword evidence="1" id="KW-1133">Transmembrane helix</keyword>
<keyword evidence="1" id="KW-0472">Membrane</keyword>
<proteinExistence type="predicted"/>
<dbReference type="Proteomes" id="UP000253728">
    <property type="component" value="Unassembled WGS sequence"/>
</dbReference>
<evidence type="ECO:0000313" key="3">
    <source>
        <dbReference type="Proteomes" id="UP000253728"/>
    </source>
</evidence>
<keyword evidence="1" id="KW-0812">Transmembrane</keyword>
<dbReference type="AlphaFoldDB" id="A0A336N864"/>
<protein>
    <submittedName>
        <fullName evidence="2">Uncharacterized protein</fullName>
    </submittedName>
</protein>
<gene>
    <name evidence="2" type="ORF">NCTC5908_00914</name>
</gene>
<evidence type="ECO:0000313" key="2">
    <source>
        <dbReference type="EMBL" id="SSY94559.1"/>
    </source>
</evidence>
<dbReference type="EMBL" id="UFSP01000001">
    <property type="protein sequence ID" value="SSY94559.1"/>
    <property type="molecule type" value="Genomic_DNA"/>
</dbReference>
<accession>A0A336N864</accession>
<evidence type="ECO:0000256" key="1">
    <source>
        <dbReference type="SAM" id="Phobius"/>
    </source>
</evidence>
<reference evidence="2 3" key="1">
    <citation type="submission" date="2018-06" db="EMBL/GenBank/DDBJ databases">
        <authorList>
            <consortium name="Pathogen Informatics"/>
            <person name="Doyle S."/>
        </authorList>
    </citation>
    <scope>NUCLEOTIDE SEQUENCE [LARGE SCALE GENOMIC DNA]</scope>
    <source>
        <strain evidence="2 3">NCTC5908</strain>
    </source>
</reference>
<feature type="transmembrane region" description="Helical" evidence="1">
    <location>
        <begin position="77"/>
        <end position="98"/>
    </location>
</feature>
<organism evidence="2 3">
    <name type="scientific">Aggregatibacter aphrophilus</name>
    <name type="common">Haemophilus aphrophilus</name>
    <dbReference type="NCBI Taxonomy" id="732"/>
    <lineage>
        <taxon>Bacteria</taxon>
        <taxon>Pseudomonadati</taxon>
        <taxon>Pseudomonadota</taxon>
        <taxon>Gammaproteobacteria</taxon>
        <taxon>Pasteurellales</taxon>
        <taxon>Pasteurellaceae</taxon>
        <taxon>Aggregatibacter</taxon>
    </lineage>
</organism>
<name>A0A336N864_AGGAP</name>